<gene>
    <name evidence="2" type="ORF">JETT_1470</name>
</gene>
<evidence type="ECO:0000259" key="1">
    <source>
        <dbReference type="PROSITE" id="PS50943"/>
    </source>
</evidence>
<name>A0A533QBW5_9BACT</name>
<evidence type="ECO:0000313" key="2">
    <source>
        <dbReference type="EMBL" id="TLD42227.1"/>
    </source>
</evidence>
<feature type="domain" description="HTH cro/C1-type" evidence="1">
    <location>
        <begin position="21"/>
        <end position="71"/>
    </location>
</feature>
<dbReference type="InterPro" id="IPR010982">
    <property type="entry name" value="Lambda_DNA-bd_dom_sf"/>
</dbReference>
<dbReference type="GO" id="GO:0003677">
    <property type="term" value="F:DNA binding"/>
    <property type="evidence" value="ECO:0007669"/>
    <property type="project" value="InterPro"/>
</dbReference>
<dbReference type="PROSITE" id="PS50943">
    <property type="entry name" value="HTH_CROC1"/>
    <property type="match status" value="1"/>
</dbReference>
<accession>A0A533QBW5</accession>
<dbReference type="Gene3D" id="1.10.260.40">
    <property type="entry name" value="lambda repressor-like DNA-binding domains"/>
    <property type="match status" value="1"/>
</dbReference>
<organism evidence="2 3">
    <name type="scientific">Candidatus Jettenia ecosi</name>
    <dbReference type="NCBI Taxonomy" id="2494326"/>
    <lineage>
        <taxon>Bacteria</taxon>
        <taxon>Pseudomonadati</taxon>
        <taxon>Planctomycetota</taxon>
        <taxon>Candidatus Brocadiia</taxon>
        <taxon>Candidatus Brocadiales</taxon>
        <taxon>Candidatus Brocadiaceae</taxon>
        <taxon>Candidatus Jettenia</taxon>
    </lineage>
</organism>
<sequence>MQDILQTAFREVLKKYIERKKAQKMNQKDFAKIIKLSGTELSNILTGQENIGKKRWHDIVEKLGSSFDVDVKKKVIELIEESLKENSVKGKTQSEYLEKYKPFELEEQKYIGLLIEIFRGSNKKNIRALKENIGAFYDTRNIKTETETNAIQNDHIKKQHTC</sequence>
<dbReference type="CDD" id="cd00093">
    <property type="entry name" value="HTH_XRE"/>
    <property type="match status" value="1"/>
</dbReference>
<reference evidence="2 3" key="1">
    <citation type="submission" date="2019-04" db="EMBL/GenBank/DDBJ databases">
        <title>Genome of a novel bacterium Candidatus Jettenia ecosi reconstructed from metagenome of an anammox bioreactor.</title>
        <authorList>
            <person name="Mardanov A.V."/>
            <person name="Beletsky A.V."/>
            <person name="Ravin N.V."/>
            <person name="Botchkova E.A."/>
            <person name="Litti Y.V."/>
            <person name="Nozhevnikova A.N."/>
        </authorList>
    </citation>
    <scope>NUCLEOTIDE SEQUENCE [LARGE SCALE GENOMIC DNA]</scope>
    <source>
        <strain evidence="2">J2</strain>
    </source>
</reference>
<protein>
    <recommendedName>
        <fullName evidence="1">HTH cro/C1-type domain-containing protein</fullName>
    </recommendedName>
</protein>
<dbReference type="SUPFAM" id="SSF47413">
    <property type="entry name" value="lambda repressor-like DNA-binding domains"/>
    <property type="match status" value="1"/>
</dbReference>
<dbReference type="EMBL" id="SULG01000024">
    <property type="protein sequence ID" value="TLD42227.1"/>
    <property type="molecule type" value="Genomic_DNA"/>
</dbReference>
<dbReference type="InterPro" id="IPR001387">
    <property type="entry name" value="Cro/C1-type_HTH"/>
</dbReference>
<evidence type="ECO:0000313" key="3">
    <source>
        <dbReference type="Proteomes" id="UP000319783"/>
    </source>
</evidence>
<dbReference type="AlphaFoldDB" id="A0A533QBW5"/>
<dbReference type="Proteomes" id="UP000319783">
    <property type="component" value="Unassembled WGS sequence"/>
</dbReference>
<proteinExistence type="predicted"/>
<comment type="caution">
    <text evidence="2">The sequence shown here is derived from an EMBL/GenBank/DDBJ whole genome shotgun (WGS) entry which is preliminary data.</text>
</comment>